<gene>
    <name evidence="3" type="ordered locus">KNP414_06605</name>
</gene>
<dbReference type="AlphaFoldDB" id="F8F7A1"/>
<dbReference type="InterPro" id="IPR039422">
    <property type="entry name" value="MarR/SlyA-like"/>
</dbReference>
<dbReference type="HOGENOM" id="CLU_083287_27_4_9"/>
<protein>
    <submittedName>
        <fullName evidence="3">Transcriptional regulator, MarR family</fullName>
    </submittedName>
</protein>
<evidence type="ECO:0000313" key="4">
    <source>
        <dbReference type="Proteomes" id="UP000006620"/>
    </source>
</evidence>
<dbReference type="InterPro" id="IPR000835">
    <property type="entry name" value="HTH_MarR-typ"/>
</dbReference>
<dbReference type="GO" id="GO:0003700">
    <property type="term" value="F:DNA-binding transcription factor activity"/>
    <property type="evidence" value="ECO:0007669"/>
    <property type="project" value="InterPro"/>
</dbReference>
<dbReference type="GO" id="GO:0006950">
    <property type="term" value="P:response to stress"/>
    <property type="evidence" value="ECO:0007669"/>
    <property type="project" value="TreeGrafter"/>
</dbReference>
<evidence type="ECO:0000259" key="2">
    <source>
        <dbReference type="PROSITE" id="PS50995"/>
    </source>
</evidence>
<dbReference type="EMBL" id="CP002869">
    <property type="protein sequence ID" value="AEI45126.1"/>
    <property type="molecule type" value="Genomic_DNA"/>
</dbReference>
<sequence>MLEPTARTEIEKWTRLAMRRWIAEMSSALRNNLSSQQYYLLEVLRAEGVRRSSELAEALQITLPAVTNLANKLVAGGFAERVPLESDRRVVQLRITDQGLEALQELDEKASLLVERFWKGLDTGEKTELTRLLRKAMEYKE</sequence>
<name>F8F7A1_PAEMK</name>
<dbReference type="InterPro" id="IPR036390">
    <property type="entry name" value="WH_DNA-bd_sf"/>
</dbReference>
<evidence type="ECO:0000256" key="1">
    <source>
        <dbReference type="ARBA" id="ARBA00023125"/>
    </source>
</evidence>
<dbReference type="Proteomes" id="UP000006620">
    <property type="component" value="Chromosome"/>
</dbReference>
<dbReference type="GO" id="GO:0003677">
    <property type="term" value="F:DNA binding"/>
    <property type="evidence" value="ECO:0007669"/>
    <property type="project" value="UniProtKB-KW"/>
</dbReference>
<organism evidence="3 4">
    <name type="scientific">Paenibacillus mucilaginosus (strain KNP414)</name>
    <dbReference type="NCBI Taxonomy" id="1036673"/>
    <lineage>
        <taxon>Bacteria</taxon>
        <taxon>Bacillati</taxon>
        <taxon>Bacillota</taxon>
        <taxon>Bacilli</taxon>
        <taxon>Bacillales</taxon>
        <taxon>Paenibacillaceae</taxon>
        <taxon>Paenibacillus</taxon>
    </lineage>
</organism>
<dbReference type="SUPFAM" id="SSF46785">
    <property type="entry name" value="Winged helix' DNA-binding domain"/>
    <property type="match status" value="1"/>
</dbReference>
<keyword evidence="1" id="KW-0238">DNA-binding</keyword>
<reference evidence="4" key="1">
    <citation type="submission" date="2011-06" db="EMBL/GenBank/DDBJ databases">
        <title>Complete genome sequence of Paenibacillus mucilaginosus KNP414.</title>
        <authorList>
            <person name="Wang J."/>
            <person name="Hu S."/>
            <person name="Hu X."/>
            <person name="Zhang B."/>
            <person name="Dong D."/>
            <person name="Zhang S."/>
            <person name="Zhao K."/>
            <person name="Wu D."/>
        </authorList>
    </citation>
    <scope>NUCLEOTIDE SEQUENCE [LARGE SCALE GENOMIC DNA]</scope>
    <source>
        <strain evidence="4">KNP414</strain>
    </source>
</reference>
<accession>F8F7A1</accession>
<dbReference type="PANTHER" id="PTHR33164">
    <property type="entry name" value="TRANSCRIPTIONAL REGULATOR, MARR FAMILY"/>
    <property type="match status" value="1"/>
</dbReference>
<dbReference type="SMART" id="SM00347">
    <property type="entry name" value="HTH_MARR"/>
    <property type="match status" value="1"/>
</dbReference>
<reference evidence="3 4" key="2">
    <citation type="journal article" date="2013" name="Genome Announc.">
        <title>Genome Sequence of Growth-Improving Paenibacillus mucilaginosus Strain KNP414.</title>
        <authorList>
            <person name="Lu J.J."/>
            <person name="Wang J.F."/>
            <person name="Hu X.F."/>
        </authorList>
    </citation>
    <scope>NUCLEOTIDE SEQUENCE [LARGE SCALE GENOMIC DNA]</scope>
    <source>
        <strain evidence="3 4">KNP414</strain>
    </source>
</reference>
<dbReference type="Pfam" id="PF12802">
    <property type="entry name" value="MarR_2"/>
    <property type="match status" value="1"/>
</dbReference>
<dbReference type="PATRIC" id="fig|1036673.3.peg.6156"/>
<evidence type="ECO:0000313" key="3">
    <source>
        <dbReference type="EMBL" id="AEI45126.1"/>
    </source>
</evidence>
<dbReference type="PANTHER" id="PTHR33164:SF43">
    <property type="entry name" value="HTH-TYPE TRANSCRIPTIONAL REPRESSOR YETL"/>
    <property type="match status" value="1"/>
</dbReference>
<dbReference type="KEGG" id="pms:KNP414_06605"/>
<dbReference type="PROSITE" id="PS50995">
    <property type="entry name" value="HTH_MARR_2"/>
    <property type="match status" value="1"/>
</dbReference>
<dbReference type="Gene3D" id="1.10.10.10">
    <property type="entry name" value="Winged helix-like DNA-binding domain superfamily/Winged helix DNA-binding domain"/>
    <property type="match status" value="1"/>
</dbReference>
<proteinExistence type="predicted"/>
<dbReference type="PRINTS" id="PR00598">
    <property type="entry name" value="HTHMARR"/>
</dbReference>
<dbReference type="RefSeq" id="WP_013920270.1">
    <property type="nucleotide sequence ID" value="NC_015690.1"/>
</dbReference>
<dbReference type="InterPro" id="IPR036388">
    <property type="entry name" value="WH-like_DNA-bd_sf"/>
</dbReference>
<feature type="domain" description="HTH marR-type" evidence="2">
    <location>
        <begin position="1"/>
        <end position="138"/>
    </location>
</feature>